<keyword evidence="1" id="KW-0732">Signal</keyword>
<organism evidence="2 3">
    <name type="scientific">Hymenobacter lucidus</name>
    <dbReference type="NCBI Taxonomy" id="2880930"/>
    <lineage>
        <taxon>Bacteria</taxon>
        <taxon>Pseudomonadati</taxon>
        <taxon>Bacteroidota</taxon>
        <taxon>Cytophagia</taxon>
        <taxon>Cytophagales</taxon>
        <taxon>Hymenobacteraceae</taxon>
        <taxon>Hymenobacter</taxon>
    </lineage>
</organism>
<sequence>MPAITTLGRFCSLLLLLTAACSPDNEPPAPVTSTSTFEKVIPLRSANVTATDITELYGGTLFVLGQVSGPNGAQAALLARLTATGDTVWTRRYSLDPTTSQTSAFGYQIVPTIASTDDQIVLFGRMTTPSTGTQLVVQQIIVATGEIMWSTVIPSTNPYHTCKVVRTNAGGYMVVTTSNQAHRFTLCRLSRTGAIEFTTTLPGDVPTSICMVKSSSNFFANTYGIAGVNDPLGKQEPFLSEVTENGAVLWSEVQTGLHFSLNNTLVPLGYSGFALFSGPDPAGEQPIQLLRTDNNGRKISSIVVAPDIKGFVNRIAVTPDNNLVMVGAQTEKTSTGTAYHPLVLRLSLAGVELSRQTKPTVSGTVASVFKTLYGELIFCSTEANRLVVRRTNPDLTQ</sequence>
<feature type="chain" id="PRO_5046701309" description="Exo-alpha-sialidase" evidence="1">
    <location>
        <begin position="23"/>
        <end position="397"/>
    </location>
</feature>
<dbReference type="InterPro" id="IPR011047">
    <property type="entry name" value="Quinoprotein_ADH-like_sf"/>
</dbReference>
<dbReference type="Proteomes" id="UP001165296">
    <property type="component" value="Unassembled WGS sequence"/>
</dbReference>
<dbReference type="EMBL" id="JAJADR010000005">
    <property type="protein sequence ID" value="MCB2409749.1"/>
    <property type="molecule type" value="Genomic_DNA"/>
</dbReference>
<name>A0ABS8AVV3_9BACT</name>
<evidence type="ECO:0000313" key="2">
    <source>
        <dbReference type="EMBL" id="MCB2409749.1"/>
    </source>
</evidence>
<protein>
    <recommendedName>
        <fullName evidence="4">Exo-alpha-sialidase</fullName>
    </recommendedName>
</protein>
<keyword evidence="3" id="KW-1185">Reference proteome</keyword>
<evidence type="ECO:0008006" key="4">
    <source>
        <dbReference type="Google" id="ProtNLM"/>
    </source>
</evidence>
<accession>A0ABS8AVV3</accession>
<comment type="caution">
    <text evidence="2">The sequence shown here is derived from an EMBL/GenBank/DDBJ whole genome shotgun (WGS) entry which is preliminary data.</text>
</comment>
<evidence type="ECO:0000256" key="1">
    <source>
        <dbReference type="SAM" id="SignalP"/>
    </source>
</evidence>
<feature type="signal peptide" evidence="1">
    <location>
        <begin position="1"/>
        <end position="22"/>
    </location>
</feature>
<dbReference type="RefSeq" id="WP_226177558.1">
    <property type="nucleotide sequence ID" value="NZ_JAJADR010000005.1"/>
</dbReference>
<proteinExistence type="predicted"/>
<gene>
    <name evidence="2" type="ORF">LGH74_17290</name>
</gene>
<evidence type="ECO:0000313" key="3">
    <source>
        <dbReference type="Proteomes" id="UP001165296"/>
    </source>
</evidence>
<reference evidence="2" key="1">
    <citation type="submission" date="2021-10" db="EMBL/GenBank/DDBJ databases">
        <authorList>
            <person name="Dean J.D."/>
            <person name="Kim M.K."/>
            <person name="Newey C.N."/>
            <person name="Stoker T.S."/>
            <person name="Thompson D.W."/>
            <person name="Grose J.H."/>
        </authorList>
    </citation>
    <scope>NUCLEOTIDE SEQUENCE</scope>
    <source>
        <strain evidence="2">BT178</strain>
    </source>
</reference>
<dbReference type="SUPFAM" id="SSF50998">
    <property type="entry name" value="Quinoprotein alcohol dehydrogenase-like"/>
    <property type="match status" value="1"/>
</dbReference>